<dbReference type="InterPro" id="IPR052155">
    <property type="entry name" value="Biofilm_reg_signaling"/>
</dbReference>
<dbReference type="PROSITE" id="PS50887">
    <property type="entry name" value="GGDEF"/>
    <property type="match status" value="1"/>
</dbReference>
<evidence type="ECO:0000256" key="1">
    <source>
        <dbReference type="SAM" id="MobiDB-lite"/>
    </source>
</evidence>
<comment type="caution">
    <text evidence="3">The sequence shown here is derived from an EMBL/GenBank/DDBJ whole genome shotgun (WGS) entry which is preliminary data.</text>
</comment>
<dbReference type="Pfam" id="PF00990">
    <property type="entry name" value="GGDEF"/>
    <property type="match status" value="1"/>
</dbReference>
<dbReference type="Proteomes" id="UP000032458">
    <property type="component" value="Unassembled WGS sequence"/>
</dbReference>
<evidence type="ECO:0000313" key="4">
    <source>
        <dbReference type="Proteomes" id="UP000032458"/>
    </source>
</evidence>
<dbReference type="RefSeq" id="WP_030063814.1">
    <property type="nucleotide sequence ID" value="NZ_JRKI01000062.1"/>
</dbReference>
<dbReference type="AlphaFoldDB" id="A0A0D7CCU0"/>
<evidence type="ECO:0000259" key="2">
    <source>
        <dbReference type="PROSITE" id="PS50887"/>
    </source>
</evidence>
<dbReference type="NCBIfam" id="TIGR00254">
    <property type="entry name" value="GGDEF"/>
    <property type="match status" value="1"/>
</dbReference>
<keyword evidence="4" id="KW-1185">Reference proteome</keyword>
<dbReference type="Gene3D" id="3.30.70.270">
    <property type="match status" value="1"/>
</dbReference>
<dbReference type="PANTHER" id="PTHR44757:SF2">
    <property type="entry name" value="BIOFILM ARCHITECTURE MAINTENANCE PROTEIN MBAA"/>
    <property type="match status" value="1"/>
</dbReference>
<dbReference type="InterPro" id="IPR029787">
    <property type="entry name" value="Nucleotide_cyclase"/>
</dbReference>
<reference evidence="3 4" key="1">
    <citation type="submission" date="2014-09" db="EMBL/GenBank/DDBJ databases">
        <title>Draft genome sequence of Streptomyces natalensis ATCC 27448, producer of the antifungal pimaricin.</title>
        <authorList>
            <person name="Mendes M.V."/>
            <person name="Beites T."/>
            <person name="Pires S."/>
            <person name="Santos C.L."/>
            <person name="Moradas-Ferreira P."/>
        </authorList>
    </citation>
    <scope>NUCLEOTIDE SEQUENCE [LARGE SCALE GENOMIC DNA]</scope>
    <source>
        <strain evidence="3 4">ATCC 27448</strain>
    </source>
</reference>
<evidence type="ECO:0000313" key="3">
    <source>
        <dbReference type="EMBL" id="KIZ13700.1"/>
    </source>
</evidence>
<dbReference type="InterPro" id="IPR043128">
    <property type="entry name" value="Rev_trsase/Diguanyl_cyclase"/>
</dbReference>
<name>A0A0D7CCU0_9ACTN</name>
<dbReference type="InterPro" id="IPR000160">
    <property type="entry name" value="GGDEF_dom"/>
</dbReference>
<dbReference type="SUPFAM" id="SSF55073">
    <property type="entry name" value="Nucleotide cyclase"/>
    <property type="match status" value="1"/>
</dbReference>
<dbReference type="EMBL" id="JRKI01000062">
    <property type="protein sequence ID" value="KIZ13700.1"/>
    <property type="molecule type" value="Genomic_DNA"/>
</dbReference>
<dbReference type="CDD" id="cd01949">
    <property type="entry name" value="GGDEF"/>
    <property type="match status" value="1"/>
</dbReference>
<dbReference type="PANTHER" id="PTHR44757">
    <property type="entry name" value="DIGUANYLATE CYCLASE DGCP"/>
    <property type="match status" value="1"/>
</dbReference>
<organism evidence="3 4">
    <name type="scientific">Streptomyces natalensis ATCC 27448</name>
    <dbReference type="NCBI Taxonomy" id="1240678"/>
    <lineage>
        <taxon>Bacteria</taxon>
        <taxon>Bacillati</taxon>
        <taxon>Actinomycetota</taxon>
        <taxon>Actinomycetes</taxon>
        <taxon>Kitasatosporales</taxon>
        <taxon>Streptomycetaceae</taxon>
        <taxon>Streptomyces</taxon>
    </lineage>
</organism>
<dbReference type="SMART" id="SM00267">
    <property type="entry name" value="GGDEF"/>
    <property type="match status" value="1"/>
</dbReference>
<feature type="domain" description="GGDEF" evidence="2">
    <location>
        <begin position="57"/>
        <end position="197"/>
    </location>
</feature>
<feature type="region of interest" description="Disordered" evidence="1">
    <location>
        <begin position="197"/>
        <end position="218"/>
    </location>
</feature>
<accession>A0A0D7CCU0</accession>
<dbReference type="PATRIC" id="fig|1240678.4.peg.7988"/>
<sequence>MSELLTFAAASGPLAGAWGAHTLWMRHQLRAARQDPLTGLLRRDGFDPRASRLLRQRTTAVVVIDLDGLKTLNDTFGHAAGDEAIRATGKCLALWAHARGIAGRLGGDEFAAVIHRPPAGELAGRWKGLERQLWILHAKLCEPVTIEGREVPLGASVGAVVAPRGSGDLSTWKRRADEAMYEAKQCGGGWRIADGSQAAHRTVNGRRAGRRGTSQEVA</sequence>
<proteinExistence type="predicted"/>
<protein>
    <recommendedName>
        <fullName evidence="2">GGDEF domain-containing protein</fullName>
    </recommendedName>
</protein>
<gene>
    <name evidence="3" type="ORF">SNA_37485</name>
</gene>